<dbReference type="OrthoDB" id="372061at2759"/>
<proteinExistence type="predicted"/>
<accession>A0A024V2D6</accession>
<keyword evidence="1" id="KW-0812">Transmembrane</keyword>
<reference evidence="2 3" key="2">
    <citation type="submission" date="2013-02" db="EMBL/GenBank/DDBJ databases">
        <title>The Genome Sequence of Plasmodium falciparum Vietnam Oak-Knoll (FVO).</title>
        <authorList>
            <consortium name="The Broad Institute Genome Sequencing Platform"/>
            <consortium name="The Broad Institute Genome Sequencing Center for Infectious Disease"/>
            <person name="Neafsey D."/>
            <person name="Cheeseman I."/>
            <person name="Volkman S."/>
            <person name="Adams J."/>
            <person name="Walker B."/>
            <person name="Young S.K."/>
            <person name="Zeng Q."/>
            <person name="Gargeya S."/>
            <person name="Fitzgerald M."/>
            <person name="Haas B."/>
            <person name="Abouelleil A."/>
            <person name="Alvarado L."/>
            <person name="Arachchi H.M."/>
            <person name="Berlin A.M."/>
            <person name="Chapman S.B."/>
            <person name="Dewar J."/>
            <person name="Goldberg J."/>
            <person name="Griggs A."/>
            <person name="Gujja S."/>
            <person name="Hansen M."/>
            <person name="Howarth C."/>
            <person name="Imamovic A."/>
            <person name="Larimer J."/>
            <person name="McCowan C."/>
            <person name="Murphy C."/>
            <person name="Neiman D."/>
            <person name="Pearson M."/>
            <person name="Priest M."/>
            <person name="Roberts A."/>
            <person name="Saif S."/>
            <person name="Shea T."/>
            <person name="Sisk P."/>
            <person name="Sykes S."/>
            <person name="Wortman J."/>
            <person name="Nusbaum C."/>
            <person name="Birren B."/>
        </authorList>
    </citation>
    <scope>NUCLEOTIDE SEQUENCE [LARGE SCALE GENOMIC DNA]</scope>
    <source>
        <strain evidence="3">Vietnam Oak-Knoll (FVO)</strain>
    </source>
</reference>
<dbReference type="EMBL" id="KI925134">
    <property type="protein sequence ID" value="ETW17153.1"/>
    <property type="molecule type" value="Genomic_DNA"/>
</dbReference>
<organism evidence="2 3">
    <name type="scientific">Plasmodium falciparum Vietnam Oak-Knoll</name>
    <name type="common">FVO</name>
    <dbReference type="NCBI Taxonomy" id="1036723"/>
    <lineage>
        <taxon>Eukaryota</taxon>
        <taxon>Sar</taxon>
        <taxon>Alveolata</taxon>
        <taxon>Apicomplexa</taxon>
        <taxon>Aconoidasida</taxon>
        <taxon>Haemosporida</taxon>
        <taxon>Plasmodiidae</taxon>
        <taxon>Plasmodium</taxon>
        <taxon>Plasmodium (Laverania)</taxon>
    </lineage>
</organism>
<evidence type="ECO:0000313" key="2">
    <source>
        <dbReference type="EMBL" id="ETW17153.1"/>
    </source>
</evidence>
<name>A0A024V2D6_PLAFA</name>
<protein>
    <submittedName>
        <fullName evidence="2">Uncharacterized protein</fullName>
    </submittedName>
</protein>
<evidence type="ECO:0000256" key="1">
    <source>
        <dbReference type="SAM" id="Phobius"/>
    </source>
</evidence>
<sequence length="1205" mass="143583">MLSSRNVINTIRTNYSFFQQIRRFKKKTVENQDGKFVDSINNTNEKNRRTNYLKANSLNVKNIKEKNIILNNNTNKLNDQKNNVSTKNIKPSGRDKNNTIYNLKYISQKSDRNNNINVSNNPNVYINKLHDYLDISNKSENEKVKINKLLNKLKTENLSIHIILNSLKDLCSLLLKKNSIDLDKLIVMNYVKNKNSLKRFKNYFQDSFVHIENYLTNYICFINEDNIFELYKYFYYLNYPLNLNTHELLQEKLYLYIDKLDNLKTIQIYYIIRSFYEHFYLKQVDSFLTLVVNEKLQKYYEQLSRVNNKIDKDGNHIYNNDFLNNGKYINYTFNNLFNSNNLIENVDNTNSFISDHRHNNFNNFNNFNNYMSNDSINVPNPNEKNNNNNNNMINENNEKYINDNISSLYYMCDNNLKNEEGIYKNKINVEDNEIIIIFKYIQNYHDNMNFFYNTYITNFIQSNRTKFSIDTLLLILNIYIKNIDELFNKNILEILYYNIEDMTEDNLLLFTEYLKKKSKMETMTNTTITNNDHNHDHNGNNYSIYYYKYNDSNIYNNNIHNNIYNNNSNNANFIIRQNGYINKITQEAIFNKIMNKIKKDKDLILPNNLALMFLNLHEIINIGTFNTCEGIIKPQENNKNENIMIEQNESYDNSNDQIVQINKGNMEKELSEKSYMNLYESTNNVTNKNMKLGENKDFNRDNNINNNNNNNINNNITMNTSNGHNSQNIQNNSNININKNLFMKEFINFCDNYCNNIKNFSSILDLYLIYIKNESVQYKTMNTFEKKIKINKNKLSQEDISNIILSLSIYPHHNTQMLNYLENLINEKLIQGKNYTPTIQYDNNSIHNNNVDEKYIHTNNTNYLIDISLALGISGRNNLKLWNYIDVDKIILTCNKKLLLYLSYSFLLTNYVCPMSWFFIIRRIVEDVKIFNKKQCELIYEILKCTVLFNYIDLNNFSKNILHITDSNTKKGISLSQLNYHNKKENNNFLKSFHYLLNTSYYHYKMKLLNNQYVSKVPYEDIFVYLKLNYEKNVEFKQLYIIPYLLKDYNVIIDPLPTTPIHKSSGYIMGEIQLKHKVFQNDNYVALSFFDGMWNEFINPNDQKDGEPTYNIKLLAEHFKSYVESHIKIKINKNYSNNNVISNNNKTTQNNTINTHEYLKFKKSNYPPETNNNKYLINKTNNNMHNYTNQKKYLKMKQKIINKKA</sequence>
<evidence type="ECO:0000313" key="3">
    <source>
        <dbReference type="Proteomes" id="UP000030690"/>
    </source>
</evidence>
<gene>
    <name evidence="2" type="ORF">PFFVO_03982</name>
</gene>
<keyword evidence="1" id="KW-1133">Transmembrane helix</keyword>
<feature type="transmembrane region" description="Helical" evidence="1">
    <location>
        <begin position="898"/>
        <end position="920"/>
    </location>
</feature>
<keyword evidence="1" id="KW-0472">Membrane</keyword>
<reference evidence="2 3" key="1">
    <citation type="submission" date="2013-02" db="EMBL/GenBank/DDBJ databases">
        <title>The Genome Annotation of Plasmodium falciparum Vietnam Oak-Knoll (FVO).</title>
        <authorList>
            <consortium name="The Broad Institute Genome Sequencing Platform"/>
            <consortium name="The Broad Institute Genome Sequencing Center for Infectious Disease"/>
            <person name="Neafsey D."/>
            <person name="Hoffman S."/>
            <person name="Volkman S."/>
            <person name="Rosenthal P."/>
            <person name="Walker B."/>
            <person name="Young S.K."/>
            <person name="Zeng Q."/>
            <person name="Gargeya S."/>
            <person name="Fitzgerald M."/>
            <person name="Haas B."/>
            <person name="Abouelleil A."/>
            <person name="Allen A.W."/>
            <person name="Alvarado L."/>
            <person name="Arachchi H.M."/>
            <person name="Berlin A.M."/>
            <person name="Chapman S.B."/>
            <person name="Gainer-Dewar J."/>
            <person name="Goldberg J."/>
            <person name="Griggs A."/>
            <person name="Gujja S."/>
            <person name="Hansen M."/>
            <person name="Howarth C."/>
            <person name="Imamovic A."/>
            <person name="Ireland A."/>
            <person name="Larimer J."/>
            <person name="McCowan C."/>
            <person name="Murphy C."/>
            <person name="Pearson M."/>
            <person name="Poon T.W."/>
            <person name="Priest M."/>
            <person name="Roberts A."/>
            <person name="Saif S."/>
            <person name="Shea T."/>
            <person name="Sisk P."/>
            <person name="Sykes S."/>
            <person name="Wortman J."/>
            <person name="Nusbaum C."/>
            <person name="Birren B."/>
        </authorList>
    </citation>
    <scope>NUCLEOTIDE SEQUENCE [LARGE SCALE GENOMIC DNA]</scope>
    <source>
        <strain evidence="3">Vietnam Oak-Knoll (FVO)</strain>
    </source>
</reference>
<dbReference type="Proteomes" id="UP000030690">
    <property type="component" value="Unassembled WGS sequence"/>
</dbReference>
<dbReference type="AlphaFoldDB" id="A0A024V2D6"/>